<dbReference type="Proteomes" id="UP000243588">
    <property type="component" value="Unassembled WGS sequence"/>
</dbReference>
<dbReference type="PANTHER" id="PTHR30411:SF0">
    <property type="entry name" value="CYS-TRNA(PRO)_CYS-TRNA(CYS) DEACYLASE YBAK"/>
    <property type="match status" value="1"/>
</dbReference>
<evidence type="ECO:0000313" key="7">
    <source>
        <dbReference type="Proteomes" id="UP000243588"/>
    </source>
</evidence>
<proteinExistence type="inferred from homology"/>
<comment type="similarity">
    <text evidence="1 4">Belongs to the prolyl-tRNA editing family. YbaK/EbsC subfamily.</text>
</comment>
<dbReference type="InterPro" id="IPR004369">
    <property type="entry name" value="Prolyl-tRNA_editing_YbaK/EbsC"/>
</dbReference>
<feature type="domain" description="YbaK/aminoacyl-tRNA synthetase-associated" evidence="5">
    <location>
        <begin position="36"/>
        <end position="149"/>
    </location>
</feature>
<name>A0A1G8GL45_9FLAO</name>
<dbReference type="InterPro" id="IPR007214">
    <property type="entry name" value="YbaK/aa-tRNA-synth-assoc-dom"/>
</dbReference>
<dbReference type="NCBIfam" id="TIGR00011">
    <property type="entry name" value="YbaK_EbsC"/>
    <property type="match status" value="1"/>
</dbReference>
<organism evidence="6 7">
    <name type="scientific">Myroides phaeus</name>
    <dbReference type="NCBI Taxonomy" id="702745"/>
    <lineage>
        <taxon>Bacteria</taxon>
        <taxon>Pseudomonadati</taxon>
        <taxon>Bacteroidota</taxon>
        <taxon>Flavobacteriia</taxon>
        <taxon>Flavobacteriales</taxon>
        <taxon>Flavobacteriaceae</taxon>
        <taxon>Myroides</taxon>
    </lineage>
</organism>
<evidence type="ECO:0000256" key="4">
    <source>
        <dbReference type="PIRNR" id="PIRNR006181"/>
    </source>
</evidence>
<keyword evidence="3 4" id="KW-0456">Lyase</keyword>
<evidence type="ECO:0000256" key="1">
    <source>
        <dbReference type="ARBA" id="ARBA00009798"/>
    </source>
</evidence>
<dbReference type="Pfam" id="PF04073">
    <property type="entry name" value="tRNA_edit"/>
    <property type="match status" value="1"/>
</dbReference>
<reference evidence="7" key="1">
    <citation type="submission" date="2016-10" db="EMBL/GenBank/DDBJ databases">
        <authorList>
            <person name="Varghese N."/>
            <person name="Submissions S."/>
        </authorList>
    </citation>
    <scope>NUCLEOTIDE SEQUENCE [LARGE SCALE GENOMIC DNA]</scope>
    <source>
        <strain evidence="7">DSM 23313</strain>
    </source>
</reference>
<dbReference type="EMBL" id="FNDQ01000029">
    <property type="protein sequence ID" value="SDH95056.1"/>
    <property type="molecule type" value="Genomic_DNA"/>
</dbReference>
<protein>
    <recommendedName>
        <fullName evidence="4">Cys-tRNA(Pro)/Cys-tRNA(Cys) deacylase</fullName>
        <ecNumber evidence="4">4.2.-.-</ecNumber>
    </recommendedName>
</protein>
<keyword evidence="7" id="KW-1185">Reference proteome</keyword>
<sequence length="159" mass="17453">MSKKVNKTNAIRFLDSKKINYDLFEYEIEDGLIDGESVCAKLNVAANESLKTLVAKGKGNSFFVFVVAIDRELDLKKAAKISGEKKIEMLAVKDLLDVTGYIRGGCSPIGMKKHFPTYIDESVKDLAKVYVSGGRKGLSIGIDPKVLKDITLSEFGDLT</sequence>
<keyword evidence="2 4" id="KW-0648">Protein biosynthesis</keyword>
<dbReference type="GO" id="GO:0016829">
    <property type="term" value="F:lyase activity"/>
    <property type="evidence" value="ECO:0007669"/>
    <property type="project" value="UniProtKB-KW"/>
</dbReference>
<dbReference type="PIRSF" id="PIRSF006181">
    <property type="entry name" value="EbsC_YbaK"/>
    <property type="match status" value="1"/>
</dbReference>
<dbReference type="SUPFAM" id="SSF55826">
    <property type="entry name" value="YbaK/ProRS associated domain"/>
    <property type="match status" value="1"/>
</dbReference>
<accession>A0A1G8GL45</accession>
<gene>
    <name evidence="6" type="ORF">SAMN05421818_12914</name>
</gene>
<dbReference type="AlphaFoldDB" id="A0A1G8GL45"/>
<dbReference type="PANTHER" id="PTHR30411">
    <property type="entry name" value="CYTOPLASMIC PROTEIN"/>
    <property type="match status" value="1"/>
</dbReference>
<dbReference type="CDD" id="cd00002">
    <property type="entry name" value="YbaK_deacylase"/>
    <property type="match status" value="1"/>
</dbReference>
<evidence type="ECO:0000313" key="6">
    <source>
        <dbReference type="EMBL" id="SDH95056.1"/>
    </source>
</evidence>
<dbReference type="GO" id="GO:0006412">
    <property type="term" value="P:translation"/>
    <property type="evidence" value="ECO:0007669"/>
    <property type="project" value="UniProtKB-KW"/>
</dbReference>
<dbReference type="EC" id="4.2.-.-" evidence="4"/>
<dbReference type="STRING" id="702745.SAMN05421818_12914"/>
<dbReference type="RefSeq" id="WP_090410309.1">
    <property type="nucleotide sequence ID" value="NZ_FNDQ01000029.1"/>
</dbReference>
<evidence type="ECO:0000259" key="5">
    <source>
        <dbReference type="Pfam" id="PF04073"/>
    </source>
</evidence>
<evidence type="ECO:0000256" key="2">
    <source>
        <dbReference type="ARBA" id="ARBA00022917"/>
    </source>
</evidence>
<dbReference type="GO" id="GO:0002161">
    <property type="term" value="F:aminoacyl-tRNA deacylase activity"/>
    <property type="evidence" value="ECO:0007669"/>
    <property type="project" value="InterPro"/>
</dbReference>
<evidence type="ECO:0000256" key="3">
    <source>
        <dbReference type="ARBA" id="ARBA00023239"/>
    </source>
</evidence>
<dbReference type="InterPro" id="IPR036754">
    <property type="entry name" value="YbaK/aa-tRNA-synt-asso_dom_sf"/>
</dbReference>
<dbReference type="Gene3D" id="3.90.960.10">
    <property type="entry name" value="YbaK/aminoacyl-tRNA synthetase-associated domain"/>
    <property type="match status" value="1"/>
</dbReference>